<dbReference type="PANTHER" id="PTHR33539:SF1">
    <property type="entry name" value="UPF0764 PROTEIN C16ORF89"/>
    <property type="match status" value="1"/>
</dbReference>
<sequence length="404" mass="43843">SSVLVWCFGFCSPKFFAFSAQFSSLLQARTCCCCCCCRRRRAATMAQLYLLLSCLLLAAWPFPVASGQQCRRVEQLLGRLSDLIDFYASDAERVNTDGYFGLRLSRDLLAPTAVAAAVLTHCGSSPADRLQSALLRQDLLASRFESRIADRAAGYDRDTYFQICEPMAGRFQRLTGAPRSAMVLGDPGGAAGRWPSGEAAVASTVYRLIEYDEPAGDACLMKALRSDGGCWNTATCPYFGRTLEKSSGYYLTHQLLYKLIKDLGPCESVSPDRGLATEFTPVCRKVLSEFKLIQAANWTLISRQMGDGMAGGLRDLYMEQALLCGLAGFKDFYNGGSVSTVASWQDPQLGCFKLSVSDSAAAASGPAVGRKILRDAEMQGGCSAHSTGMAMGYYSNAIRFLLDI</sequence>
<dbReference type="InterPro" id="IPR031751">
    <property type="entry name" value="DUF4735"/>
</dbReference>
<proteinExistence type="predicted"/>
<protein>
    <submittedName>
        <fullName evidence="1">Uncharacterized protein</fullName>
    </submittedName>
</protein>
<feature type="non-terminal residue" evidence="1">
    <location>
        <position position="1"/>
    </location>
</feature>
<comment type="caution">
    <text evidence="1">The sequence shown here is derived from an EMBL/GenBank/DDBJ whole genome shotgun (WGS) entry which is preliminary data.</text>
</comment>
<dbReference type="Pfam" id="PF15882">
    <property type="entry name" value="DUF4735"/>
    <property type="match status" value="1"/>
</dbReference>
<dbReference type="PANTHER" id="PTHR33539">
    <property type="entry name" value="UPF0764 PROTEIN C16ORF89"/>
    <property type="match status" value="1"/>
</dbReference>
<gene>
    <name evidence="1" type="ORF">BOX15_Mlig016909g1</name>
</gene>
<dbReference type="GO" id="GO:0016020">
    <property type="term" value="C:membrane"/>
    <property type="evidence" value="ECO:0007669"/>
    <property type="project" value="TreeGrafter"/>
</dbReference>
<reference evidence="1 2" key="1">
    <citation type="submission" date="2017-06" db="EMBL/GenBank/DDBJ databases">
        <title>A platform for efficient transgenesis in Macrostomum lignano, a flatworm model organism for stem cell research.</title>
        <authorList>
            <person name="Berezikov E."/>
        </authorList>
    </citation>
    <scope>NUCLEOTIDE SEQUENCE [LARGE SCALE GENOMIC DNA]</scope>
    <source>
        <strain evidence="1">DV1</strain>
        <tissue evidence="1">Whole organism</tissue>
    </source>
</reference>
<dbReference type="OrthoDB" id="5949187at2759"/>
<accession>A0A267F0Q8</accession>
<keyword evidence="2" id="KW-1185">Reference proteome</keyword>
<organism evidence="1 2">
    <name type="scientific">Macrostomum lignano</name>
    <dbReference type="NCBI Taxonomy" id="282301"/>
    <lineage>
        <taxon>Eukaryota</taxon>
        <taxon>Metazoa</taxon>
        <taxon>Spiralia</taxon>
        <taxon>Lophotrochozoa</taxon>
        <taxon>Platyhelminthes</taxon>
        <taxon>Rhabditophora</taxon>
        <taxon>Macrostomorpha</taxon>
        <taxon>Macrostomida</taxon>
        <taxon>Macrostomidae</taxon>
        <taxon>Macrostomum</taxon>
    </lineage>
</organism>
<dbReference type="AlphaFoldDB" id="A0A267F0Q8"/>
<dbReference type="EMBL" id="NIVC01001489">
    <property type="protein sequence ID" value="PAA67360.1"/>
    <property type="molecule type" value="Genomic_DNA"/>
</dbReference>
<dbReference type="GO" id="GO:0005829">
    <property type="term" value="C:cytosol"/>
    <property type="evidence" value="ECO:0007669"/>
    <property type="project" value="TreeGrafter"/>
</dbReference>
<evidence type="ECO:0000313" key="1">
    <source>
        <dbReference type="EMBL" id="PAA67360.1"/>
    </source>
</evidence>
<dbReference type="Proteomes" id="UP000215902">
    <property type="component" value="Unassembled WGS sequence"/>
</dbReference>
<name>A0A267F0Q8_9PLAT</name>
<evidence type="ECO:0000313" key="2">
    <source>
        <dbReference type="Proteomes" id="UP000215902"/>
    </source>
</evidence>
<dbReference type="STRING" id="282301.A0A267F0Q8"/>